<dbReference type="HAMAP" id="MF_01342">
    <property type="entry name" value="Ribosomal_uL16"/>
    <property type="match status" value="1"/>
</dbReference>
<dbReference type="InterPro" id="IPR020798">
    <property type="entry name" value="Ribosomal_uL16_CS"/>
</dbReference>
<proteinExistence type="inferred from homology"/>
<evidence type="ECO:0000256" key="6">
    <source>
        <dbReference type="ARBA" id="ARBA00023274"/>
    </source>
</evidence>
<gene>
    <name evidence="8 11" type="primary">rplP</name>
    <name evidence="11" type="ORF">H8M03_05150</name>
</gene>
<comment type="similarity">
    <text evidence="1 8 9">Belongs to the universal ribosomal protein uL16 family.</text>
</comment>
<evidence type="ECO:0000256" key="4">
    <source>
        <dbReference type="ARBA" id="ARBA00022884"/>
    </source>
</evidence>
<dbReference type="PANTHER" id="PTHR12220:SF13">
    <property type="entry name" value="LARGE RIBOSOMAL SUBUNIT PROTEIN UL16M"/>
    <property type="match status" value="1"/>
</dbReference>
<evidence type="ECO:0000256" key="8">
    <source>
        <dbReference type="HAMAP-Rule" id="MF_01342"/>
    </source>
</evidence>
<protein>
    <recommendedName>
        <fullName evidence="7 8">Large ribosomal subunit protein uL16</fullName>
    </recommendedName>
</protein>
<reference evidence="11 12" key="1">
    <citation type="submission" date="2020-08" db="EMBL/GenBank/DDBJ databases">
        <title>Sphingomonas sp. sand1-3 16S ribosomal RNA gene Genome sequencing and assembly.</title>
        <authorList>
            <person name="Kang M."/>
        </authorList>
    </citation>
    <scope>NUCLEOTIDE SEQUENCE [LARGE SCALE GENOMIC DNA]</scope>
    <source>
        <strain evidence="12">sand1-3</strain>
    </source>
</reference>
<dbReference type="Gene3D" id="3.90.1170.10">
    <property type="entry name" value="Ribosomal protein L10e/L16"/>
    <property type="match status" value="1"/>
</dbReference>
<evidence type="ECO:0000256" key="9">
    <source>
        <dbReference type="RuleBase" id="RU004413"/>
    </source>
</evidence>
<dbReference type="GO" id="GO:0000049">
    <property type="term" value="F:tRNA binding"/>
    <property type="evidence" value="ECO:0007669"/>
    <property type="project" value="UniProtKB-KW"/>
</dbReference>
<dbReference type="Pfam" id="PF00252">
    <property type="entry name" value="Ribosomal_L16"/>
    <property type="match status" value="1"/>
</dbReference>
<keyword evidence="2 8" id="KW-0820">tRNA-binding</keyword>
<dbReference type="NCBIfam" id="TIGR01164">
    <property type="entry name" value="rplP_bact"/>
    <property type="match status" value="1"/>
</dbReference>
<keyword evidence="12" id="KW-1185">Reference proteome</keyword>
<sequence length="144" mass="16196">MLQPKRTKFRKAFKGRIHGNAKGGTELNFGAFGLKAMEPERITARQIEAARRAIQRHIKRQGRLWIRIFPDLPVSSKPAEVRMGSGKGSPEFWVARVKPGRILFELDGIPGPLAKTAFERAAEKLPIKTKVVARLGETLIEEDR</sequence>
<keyword evidence="4 8" id="KW-0694">RNA-binding</keyword>
<evidence type="ECO:0000256" key="7">
    <source>
        <dbReference type="ARBA" id="ARBA00035198"/>
    </source>
</evidence>
<dbReference type="PANTHER" id="PTHR12220">
    <property type="entry name" value="50S/60S RIBOSOMAL PROTEIN L16"/>
    <property type="match status" value="1"/>
</dbReference>
<dbReference type="PRINTS" id="PR00060">
    <property type="entry name" value="RIBOSOMALL16"/>
</dbReference>
<dbReference type="CDD" id="cd01433">
    <property type="entry name" value="Ribosomal_L16_L10e"/>
    <property type="match status" value="1"/>
</dbReference>
<dbReference type="InterPro" id="IPR000114">
    <property type="entry name" value="Ribosomal_uL16_bact-type"/>
</dbReference>
<dbReference type="InterPro" id="IPR036920">
    <property type="entry name" value="Ribosomal_uL16_sf"/>
</dbReference>
<keyword evidence="6 8" id="KW-0687">Ribonucleoprotein</keyword>
<dbReference type="FunFam" id="3.90.1170.10:FF:000001">
    <property type="entry name" value="50S ribosomal protein L16"/>
    <property type="match status" value="1"/>
</dbReference>
<dbReference type="Proteomes" id="UP000515861">
    <property type="component" value="Chromosome"/>
</dbReference>
<evidence type="ECO:0000256" key="3">
    <source>
        <dbReference type="ARBA" id="ARBA00022730"/>
    </source>
</evidence>
<evidence type="ECO:0000256" key="10">
    <source>
        <dbReference type="RuleBase" id="RU004414"/>
    </source>
</evidence>
<keyword evidence="5 8" id="KW-0689">Ribosomal protein</keyword>
<dbReference type="SUPFAM" id="SSF54686">
    <property type="entry name" value="Ribosomal protein L16p/L10e"/>
    <property type="match status" value="1"/>
</dbReference>
<dbReference type="KEGG" id="ssau:H8M03_05150"/>
<evidence type="ECO:0000313" key="11">
    <source>
        <dbReference type="EMBL" id="QNM83710.1"/>
    </source>
</evidence>
<dbReference type="EMBL" id="CP060697">
    <property type="protein sequence ID" value="QNM83710.1"/>
    <property type="molecule type" value="Genomic_DNA"/>
</dbReference>
<evidence type="ECO:0000256" key="1">
    <source>
        <dbReference type="ARBA" id="ARBA00008931"/>
    </source>
</evidence>
<dbReference type="PROSITE" id="PS00586">
    <property type="entry name" value="RIBOSOMAL_L16_1"/>
    <property type="match status" value="1"/>
</dbReference>
<dbReference type="GO" id="GO:0006412">
    <property type="term" value="P:translation"/>
    <property type="evidence" value="ECO:0007669"/>
    <property type="project" value="UniProtKB-UniRule"/>
</dbReference>
<keyword evidence="3 8" id="KW-0699">rRNA-binding</keyword>
<dbReference type="InterPro" id="IPR016180">
    <property type="entry name" value="Ribosomal_uL16_dom"/>
</dbReference>
<organism evidence="11 12">
    <name type="scientific">Sphingomonas sabuli</name>
    <dbReference type="NCBI Taxonomy" id="2764186"/>
    <lineage>
        <taxon>Bacteria</taxon>
        <taxon>Pseudomonadati</taxon>
        <taxon>Pseudomonadota</taxon>
        <taxon>Alphaproteobacteria</taxon>
        <taxon>Sphingomonadales</taxon>
        <taxon>Sphingomonadaceae</taxon>
        <taxon>Sphingomonas</taxon>
    </lineage>
</organism>
<name>A0A7G9L511_9SPHN</name>
<evidence type="ECO:0000313" key="12">
    <source>
        <dbReference type="Proteomes" id="UP000515861"/>
    </source>
</evidence>
<comment type="function">
    <text evidence="8 10">Binds 23S rRNA and is also seen to make contacts with the A and possibly P site tRNAs.</text>
</comment>
<dbReference type="InterPro" id="IPR047873">
    <property type="entry name" value="Ribosomal_uL16"/>
</dbReference>
<dbReference type="GO" id="GO:0003735">
    <property type="term" value="F:structural constituent of ribosome"/>
    <property type="evidence" value="ECO:0007669"/>
    <property type="project" value="InterPro"/>
</dbReference>
<dbReference type="AlphaFoldDB" id="A0A7G9L511"/>
<dbReference type="RefSeq" id="WP_187480665.1">
    <property type="nucleotide sequence ID" value="NZ_CP060697.1"/>
</dbReference>
<evidence type="ECO:0000256" key="2">
    <source>
        <dbReference type="ARBA" id="ARBA00022555"/>
    </source>
</evidence>
<dbReference type="PROSITE" id="PS00701">
    <property type="entry name" value="RIBOSOMAL_L16_2"/>
    <property type="match status" value="1"/>
</dbReference>
<evidence type="ECO:0000256" key="5">
    <source>
        <dbReference type="ARBA" id="ARBA00022980"/>
    </source>
</evidence>
<comment type="subunit">
    <text evidence="8 10">Part of the 50S ribosomal subunit.</text>
</comment>
<dbReference type="GO" id="GO:0019843">
    <property type="term" value="F:rRNA binding"/>
    <property type="evidence" value="ECO:0007669"/>
    <property type="project" value="UniProtKB-UniRule"/>
</dbReference>
<dbReference type="GO" id="GO:0022625">
    <property type="term" value="C:cytosolic large ribosomal subunit"/>
    <property type="evidence" value="ECO:0007669"/>
    <property type="project" value="TreeGrafter"/>
</dbReference>
<accession>A0A7G9L511</accession>